<dbReference type="GO" id="GO:0031012">
    <property type="term" value="C:extracellular matrix"/>
    <property type="evidence" value="ECO:0007669"/>
    <property type="project" value="TreeGrafter"/>
</dbReference>
<dbReference type="Proteomes" id="UP000314983">
    <property type="component" value="Chromosome 7"/>
</dbReference>
<evidence type="ECO:0000313" key="2">
    <source>
        <dbReference type="Proteomes" id="UP000314983"/>
    </source>
</evidence>
<organism evidence="1 2">
    <name type="scientific">Electrophorus electricus</name>
    <name type="common">Electric eel</name>
    <name type="synonym">Gymnotus electricus</name>
    <dbReference type="NCBI Taxonomy" id="8005"/>
    <lineage>
        <taxon>Eukaryota</taxon>
        <taxon>Metazoa</taxon>
        <taxon>Chordata</taxon>
        <taxon>Craniata</taxon>
        <taxon>Vertebrata</taxon>
        <taxon>Euteleostomi</taxon>
        <taxon>Actinopterygii</taxon>
        <taxon>Neopterygii</taxon>
        <taxon>Teleostei</taxon>
        <taxon>Ostariophysi</taxon>
        <taxon>Gymnotiformes</taxon>
        <taxon>Gymnotoidei</taxon>
        <taxon>Gymnotidae</taxon>
        <taxon>Electrophorus</taxon>
    </lineage>
</organism>
<name>A0AAY5E7Z4_ELEEL</name>
<dbReference type="AlphaFoldDB" id="A0AAY5E7Z4"/>
<dbReference type="GO" id="GO:0005615">
    <property type="term" value="C:extracellular space"/>
    <property type="evidence" value="ECO:0007669"/>
    <property type="project" value="TreeGrafter"/>
</dbReference>
<dbReference type="Pfam" id="PF01391">
    <property type="entry name" value="Collagen"/>
    <property type="match status" value="1"/>
</dbReference>
<dbReference type="PANTHER" id="PTHR24023:SF1112">
    <property type="entry name" value="COL_CUTICLE_N DOMAIN-CONTAINING PROTEIN-RELATED"/>
    <property type="match status" value="1"/>
</dbReference>
<dbReference type="InterPro" id="IPR050149">
    <property type="entry name" value="Collagen_superfamily"/>
</dbReference>
<proteinExistence type="predicted"/>
<dbReference type="InterPro" id="IPR008160">
    <property type="entry name" value="Collagen"/>
</dbReference>
<dbReference type="Ensembl" id="ENSEEET00000054987.1">
    <property type="protein sequence ID" value="ENSEEEP00000052689.1"/>
    <property type="gene ID" value="ENSEEEG00000027161.1"/>
</dbReference>
<reference evidence="1" key="2">
    <citation type="submission" date="2025-08" db="UniProtKB">
        <authorList>
            <consortium name="Ensembl"/>
        </authorList>
    </citation>
    <scope>IDENTIFICATION</scope>
</reference>
<evidence type="ECO:0000313" key="1">
    <source>
        <dbReference type="Ensembl" id="ENSEEEP00000052689.1"/>
    </source>
</evidence>
<keyword evidence="2" id="KW-1185">Reference proteome</keyword>
<accession>A0AAY5E7Z4</accession>
<reference evidence="1 2" key="1">
    <citation type="submission" date="2020-05" db="EMBL/GenBank/DDBJ databases">
        <title>Electrophorus electricus (electric eel) genome, fEleEle1, primary haplotype.</title>
        <authorList>
            <person name="Myers G."/>
            <person name="Meyer A."/>
            <person name="Fedrigo O."/>
            <person name="Formenti G."/>
            <person name="Rhie A."/>
            <person name="Tracey A."/>
            <person name="Sims Y."/>
            <person name="Jarvis E.D."/>
        </authorList>
    </citation>
    <scope>NUCLEOTIDE SEQUENCE [LARGE SCALE GENOMIC DNA]</scope>
</reference>
<protein>
    <recommendedName>
        <fullName evidence="3">Collagen IV NC1 domain-containing protein</fullName>
    </recommendedName>
</protein>
<dbReference type="PANTHER" id="PTHR24023">
    <property type="entry name" value="COLLAGEN ALPHA"/>
    <property type="match status" value="1"/>
</dbReference>
<evidence type="ECO:0008006" key="3">
    <source>
        <dbReference type="Google" id="ProtNLM"/>
    </source>
</evidence>
<dbReference type="GO" id="GO:0030020">
    <property type="term" value="F:extracellular matrix structural constituent conferring tensile strength"/>
    <property type="evidence" value="ECO:0007669"/>
    <property type="project" value="TreeGrafter"/>
</dbReference>
<sequence>MLLIFLTIKMVLALTFWLKGLPGSPGHQGLPGEKGSGGSFFQYGEKGDMGSPGLQGQPGSDGFRGPPGLPGVKGPPGPMGDTVSSPDCCNHLLCCAVWINIHETHLHQLHNDFRWFYGLKCIRVESLFGGTEDDALCRWLWYSQSKFSESNCNGEQYGGGRMCEEVRDLL</sequence>
<reference evidence="1" key="3">
    <citation type="submission" date="2025-09" db="UniProtKB">
        <authorList>
            <consortium name="Ensembl"/>
        </authorList>
    </citation>
    <scope>IDENTIFICATION</scope>
</reference>
<dbReference type="GO" id="GO:0030198">
    <property type="term" value="P:extracellular matrix organization"/>
    <property type="evidence" value="ECO:0007669"/>
    <property type="project" value="TreeGrafter"/>
</dbReference>